<dbReference type="GO" id="GO:0005759">
    <property type="term" value="C:mitochondrial matrix"/>
    <property type="evidence" value="ECO:0007669"/>
    <property type="project" value="InterPro"/>
</dbReference>
<gene>
    <name evidence="1" type="ORF">AXF42_Ash020721</name>
</gene>
<dbReference type="STRING" id="1088818.A0A2H9ZYC9"/>
<protein>
    <recommendedName>
        <fullName evidence="3">Mitochondrial glycoprotein</fullName>
    </recommendedName>
</protein>
<evidence type="ECO:0000313" key="2">
    <source>
        <dbReference type="Proteomes" id="UP000236161"/>
    </source>
</evidence>
<dbReference type="InterPro" id="IPR003428">
    <property type="entry name" value="MAM33"/>
</dbReference>
<proteinExistence type="predicted"/>
<dbReference type="PANTHER" id="PTHR10826:SF36">
    <property type="entry name" value="OS08G0439900 PROTEIN"/>
    <property type="match status" value="1"/>
</dbReference>
<dbReference type="FunFam" id="3.10.280.10:FF:000003">
    <property type="entry name" value="Mitochondrial glycoprotein"/>
    <property type="match status" value="1"/>
</dbReference>
<dbReference type="Pfam" id="PF02330">
    <property type="entry name" value="MAM33"/>
    <property type="match status" value="1"/>
</dbReference>
<sequence>MARLLHLARRSLYLGSLDHSPSSIFSTYRSYISEMRRSAFKENLLRIIRTEITYEAEYRAPLQPPSSFESFSVEDHPGEQWIRLRRKFGEAEDIKVDATMFDGAIPPQRPPAAGGEEGPRMHISVIVEVSKGDAAGFVLQFVCSAWKDSLDVEKVFPVARGPGALRPFSPFFKDLDDELQDATRKYLEERGVNDDLAEFLHVYMENKDKTEYIRWMLNVESYVKK</sequence>
<dbReference type="Gene3D" id="3.10.280.10">
    <property type="entry name" value="Mitochondrial glycoprotein"/>
    <property type="match status" value="1"/>
</dbReference>
<dbReference type="AlphaFoldDB" id="A0A2H9ZYC9"/>
<reference evidence="1 2" key="1">
    <citation type="journal article" date="2017" name="Nature">
        <title>The Apostasia genome and the evolution of orchids.</title>
        <authorList>
            <person name="Zhang G.Q."/>
            <person name="Liu K.W."/>
            <person name="Li Z."/>
            <person name="Lohaus R."/>
            <person name="Hsiao Y.Y."/>
            <person name="Niu S.C."/>
            <person name="Wang J.Y."/>
            <person name="Lin Y.C."/>
            <person name="Xu Q."/>
            <person name="Chen L.J."/>
            <person name="Yoshida K."/>
            <person name="Fujiwara S."/>
            <person name="Wang Z.W."/>
            <person name="Zhang Y.Q."/>
            <person name="Mitsuda N."/>
            <person name="Wang M."/>
            <person name="Liu G.H."/>
            <person name="Pecoraro L."/>
            <person name="Huang H.X."/>
            <person name="Xiao X.J."/>
            <person name="Lin M."/>
            <person name="Wu X.Y."/>
            <person name="Wu W.L."/>
            <person name="Chen Y.Y."/>
            <person name="Chang S.B."/>
            <person name="Sakamoto S."/>
            <person name="Ohme-Takagi M."/>
            <person name="Yagi M."/>
            <person name="Zeng S.J."/>
            <person name="Shen C.Y."/>
            <person name="Yeh C.M."/>
            <person name="Luo Y.B."/>
            <person name="Tsai W.C."/>
            <person name="Van de Peer Y."/>
            <person name="Liu Z.J."/>
        </authorList>
    </citation>
    <scope>NUCLEOTIDE SEQUENCE [LARGE SCALE GENOMIC DNA]</scope>
    <source>
        <strain evidence="2">cv. Shenzhen</strain>
        <tissue evidence="1">Stem</tissue>
    </source>
</reference>
<dbReference type="PANTHER" id="PTHR10826">
    <property type="entry name" value="COMPLEMENT COMPONENT 1"/>
    <property type="match status" value="1"/>
</dbReference>
<accession>A0A2H9ZYC9</accession>
<dbReference type="Proteomes" id="UP000236161">
    <property type="component" value="Unassembled WGS sequence"/>
</dbReference>
<organism evidence="1 2">
    <name type="scientific">Apostasia shenzhenica</name>
    <dbReference type="NCBI Taxonomy" id="1088818"/>
    <lineage>
        <taxon>Eukaryota</taxon>
        <taxon>Viridiplantae</taxon>
        <taxon>Streptophyta</taxon>
        <taxon>Embryophyta</taxon>
        <taxon>Tracheophyta</taxon>
        <taxon>Spermatophyta</taxon>
        <taxon>Magnoliopsida</taxon>
        <taxon>Liliopsida</taxon>
        <taxon>Asparagales</taxon>
        <taxon>Orchidaceae</taxon>
        <taxon>Apostasioideae</taxon>
        <taxon>Apostasia</taxon>
    </lineage>
</organism>
<dbReference type="EMBL" id="KZ452646">
    <property type="protein sequence ID" value="PKA48286.1"/>
    <property type="molecule type" value="Genomic_DNA"/>
</dbReference>
<evidence type="ECO:0000313" key="1">
    <source>
        <dbReference type="EMBL" id="PKA48286.1"/>
    </source>
</evidence>
<keyword evidence="2" id="KW-1185">Reference proteome</keyword>
<dbReference type="OrthoDB" id="278212at2759"/>
<dbReference type="InterPro" id="IPR036561">
    <property type="entry name" value="MAM33_sf"/>
</dbReference>
<evidence type="ECO:0008006" key="3">
    <source>
        <dbReference type="Google" id="ProtNLM"/>
    </source>
</evidence>
<dbReference type="SUPFAM" id="SSF54529">
    <property type="entry name" value="Mitochondrial glycoprotein MAM33-like"/>
    <property type="match status" value="1"/>
</dbReference>
<name>A0A2H9ZYC9_9ASPA</name>